<comment type="caution">
    <text evidence="2">The sequence shown here is derived from an EMBL/GenBank/DDBJ whole genome shotgun (WGS) entry which is preliminary data.</text>
</comment>
<dbReference type="RefSeq" id="WP_084843530.1">
    <property type="nucleotide sequence ID" value="NZ_ARYN01000049.1"/>
</dbReference>
<sequence>MSADKNKKIFFNFISILLIISSCYFLLATINSAVNKKYEVFNPKESYHYSTLKTEIQKMNYVKEIEHNNLILKATPIIYLTLTITSFISAILIYRNKLSESKFLRIFEK</sequence>
<accession>A0A1Y1SXL4</accession>
<proteinExistence type="predicted"/>
<evidence type="ECO:0000256" key="1">
    <source>
        <dbReference type="SAM" id="Phobius"/>
    </source>
</evidence>
<keyword evidence="1" id="KW-0472">Membrane</keyword>
<dbReference type="AlphaFoldDB" id="A0A1Y1SXL4"/>
<keyword evidence="1" id="KW-0812">Transmembrane</keyword>
<reference evidence="2 3" key="1">
    <citation type="submission" date="2013-04" db="EMBL/GenBank/DDBJ databases">
        <title>Zunongwangia sp. 22II14-10F7 Genome Sequencing.</title>
        <authorList>
            <person name="Lai Q."/>
            <person name="Shao Z."/>
        </authorList>
    </citation>
    <scope>NUCLEOTIDE SEQUENCE [LARGE SCALE GENOMIC DNA]</scope>
    <source>
        <strain evidence="2 3">22II14-10F7</strain>
    </source>
</reference>
<protein>
    <recommendedName>
        <fullName evidence="4">Lipoprotein</fullName>
    </recommendedName>
</protein>
<dbReference type="Proteomes" id="UP000192746">
    <property type="component" value="Unassembled WGS sequence"/>
</dbReference>
<gene>
    <name evidence="2" type="ORF">IIF7_20399</name>
</gene>
<dbReference type="STRING" id="1185767.IIF7_20399"/>
<name>A0A1Y1SXL4_9FLAO</name>
<feature type="transmembrane region" description="Helical" evidence="1">
    <location>
        <begin position="9"/>
        <end position="30"/>
    </location>
</feature>
<feature type="transmembrane region" description="Helical" evidence="1">
    <location>
        <begin position="77"/>
        <end position="95"/>
    </location>
</feature>
<keyword evidence="1" id="KW-1133">Transmembrane helix</keyword>
<keyword evidence="3" id="KW-1185">Reference proteome</keyword>
<dbReference type="EMBL" id="ARYN01000049">
    <property type="protein sequence ID" value="ORL43519.1"/>
    <property type="molecule type" value="Genomic_DNA"/>
</dbReference>
<evidence type="ECO:0000313" key="3">
    <source>
        <dbReference type="Proteomes" id="UP000192746"/>
    </source>
</evidence>
<dbReference type="PROSITE" id="PS51257">
    <property type="entry name" value="PROKAR_LIPOPROTEIN"/>
    <property type="match status" value="1"/>
</dbReference>
<evidence type="ECO:0000313" key="2">
    <source>
        <dbReference type="EMBL" id="ORL43519.1"/>
    </source>
</evidence>
<organism evidence="2 3">
    <name type="scientific">Zunongwangia atlantica 22II14-10F7</name>
    <dbReference type="NCBI Taxonomy" id="1185767"/>
    <lineage>
        <taxon>Bacteria</taxon>
        <taxon>Pseudomonadati</taxon>
        <taxon>Bacteroidota</taxon>
        <taxon>Flavobacteriia</taxon>
        <taxon>Flavobacteriales</taxon>
        <taxon>Flavobacteriaceae</taxon>
        <taxon>Zunongwangia</taxon>
    </lineage>
</organism>
<evidence type="ECO:0008006" key="4">
    <source>
        <dbReference type="Google" id="ProtNLM"/>
    </source>
</evidence>